<gene>
    <name evidence="2" type="ORF">OS493_011848</name>
</gene>
<sequence>MRNLKVSGAINPRAKDFEEKLLDIFVVEERPTLSTKNDATINYDKIFQTDVMDQESFIRDWKRYFNRPEMIKKQRDMRNIFSDQLQTSEPVELSPNILNRVIQNHPNFVSRTTNTFNVLGAFGATYCIFREVFDENSGLREGNITDVFAVIATAVGGAGSFKATYDLAKVLGQKILQRFRPTKGPTKVYSVSYRAADEFVEIFEEEAVTELAVDLNNMERASSKLARITEGVKLERVFTALGVVADGIFLGISIYDLYKDFTDKNGVDSWKVADDFAMAASAGVGAALGVATFFSITTAATGIGALLVLAIGIFAIISEAIREKVRADQEREKQCNKWKQWCNWGKGLFDYYGFLEDSDVDPCSSCPSQKKHHILRIMYSNRRLFSPAFKKALINGLFSGKDVKSLVPSLGKIEKKTCPAWLRHVFKSQGNPQGGLAIVGCVVMPIVNVRDVLSSGFTSKKSSAVVAWCTCSCFEGKNVESYLHGNKQKDKHIQEDLYEQSKQHLKVAKS</sequence>
<name>A0A9W9YFM3_9CNID</name>
<comment type="caution">
    <text evidence="2">The sequence shown here is derived from an EMBL/GenBank/DDBJ whole genome shotgun (WGS) entry which is preliminary data.</text>
</comment>
<dbReference type="AlphaFoldDB" id="A0A9W9YFM3"/>
<reference evidence="2" key="1">
    <citation type="submission" date="2023-01" db="EMBL/GenBank/DDBJ databases">
        <title>Genome assembly of the deep-sea coral Lophelia pertusa.</title>
        <authorList>
            <person name="Herrera S."/>
            <person name="Cordes E."/>
        </authorList>
    </citation>
    <scope>NUCLEOTIDE SEQUENCE</scope>
    <source>
        <strain evidence="2">USNM1676648</strain>
        <tissue evidence="2">Polyp</tissue>
    </source>
</reference>
<dbReference type="EMBL" id="MU827782">
    <property type="protein sequence ID" value="KAJ7336628.1"/>
    <property type="molecule type" value="Genomic_DNA"/>
</dbReference>
<accession>A0A9W9YFM3</accession>
<keyword evidence="1" id="KW-0472">Membrane</keyword>
<keyword evidence="1" id="KW-1133">Transmembrane helix</keyword>
<evidence type="ECO:0000313" key="3">
    <source>
        <dbReference type="Proteomes" id="UP001163046"/>
    </source>
</evidence>
<organism evidence="2 3">
    <name type="scientific">Desmophyllum pertusum</name>
    <dbReference type="NCBI Taxonomy" id="174260"/>
    <lineage>
        <taxon>Eukaryota</taxon>
        <taxon>Metazoa</taxon>
        <taxon>Cnidaria</taxon>
        <taxon>Anthozoa</taxon>
        <taxon>Hexacorallia</taxon>
        <taxon>Scleractinia</taxon>
        <taxon>Caryophylliina</taxon>
        <taxon>Caryophylliidae</taxon>
        <taxon>Desmophyllum</taxon>
    </lineage>
</organism>
<keyword evidence="3" id="KW-1185">Reference proteome</keyword>
<protein>
    <submittedName>
        <fullName evidence="2">Uncharacterized protein</fullName>
    </submittedName>
</protein>
<proteinExistence type="predicted"/>
<feature type="transmembrane region" description="Helical" evidence="1">
    <location>
        <begin position="302"/>
        <end position="321"/>
    </location>
</feature>
<dbReference type="Proteomes" id="UP001163046">
    <property type="component" value="Unassembled WGS sequence"/>
</dbReference>
<evidence type="ECO:0000313" key="2">
    <source>
        <dbReference type="EMBL" id="KAJ7336628.1"/>
    </source>
</evidence>
<feature type="transmembrane region" description="Helical" evidence="1">
    <location>
        <begin position="237"/>
        <end position="255"/>
    </location>
</feature>
<evidence type="ECO:0000256" key="1">
    <source>
        <dbReference type="SAM" id="Phobius"/>
    </source>
</evidence>
<keyword evidence="1" id="KW-0812">Transmembrane</keyword>